<feature type="transmembrane region" description="Helical" evidence="9">
    <location>
        <begin position="20"/>
        <end position="45"/>
    </location>
</feature>
<reference evidence="10" key="1">
    <citation type="journal article" date="2021" name="bioRxiv">
        <title>Whole Genome Assembly and Annotation of Northern Wild Rice, Zizania palustris L., Supports a Whole Genome Duplication in the Zizania Genus.</title>
        <authorList>
            <person name="Haas M."/>
            <person name="Kono T."/>
            <person name="Macchietto M."/>
            <person name="Millas R."/>
            <person name="McGilp L."/>
            <person name="Shao M."/>
            <person name="Duquette J."/>
            <person name="Hirsch C.N."/>
            <person name="Kimball J."/>
        </authorList>
    </citation>
    <scope>NUCLEOTIDE SEQUENCE</scope>
    <source>
        <tissue evidence="10">Fresh leaf tissue</tissue>
    </source>
</reference>
<dbReference type="EMBL" id="JAAALK010000082">
    <property type="protein sequence ID" value="KAG8087015.1"/>
    <property type="molecule type" value="Genomic_DNA"/>
</dbReference>
<evidence type="ECO:0000256" key="3">
    <source>
        <dbReference type="ARBA" id="ARBA00022448"/>
    </source>
</evidence>
<keyword evidence="11" id="KW-1185">Reference proteome</keyword>
<evidence type="ECO:0000256" key="6">
    <source>
        <dbReference type="ARBA" id="ARBA00022989"/>
    </source>
</evidence>
<keyword evidence="5" id="KW-0029">Amino-acid transport</keyword>
<protein>
    <submittedName>
        <fullName evidence="10">Uncharacterized protein</fullName>
    </submittedName>
</protein>
<evidence type="ECO:0000256" key="9">
    <source>
        <dbReference type="SAM" id="Phobius"/>
    </source>
</evidence>
<keyword evidence="7 9" id="KW-0472">Membrane</keyword>
<comment type="similarity">
    <text evidence="2">Belongs to the GLUTAMINE DUMPER 1 (TC 9.B.60) family.</text>
</comment>
<evidence type="ECO:0000256" key="1">
    <source>
        <dbReference type="ARBA" id="ARBA00004167"/>
    </source>
</evidence>
<keyword evidence="6 9" id="KW-1133">Transmembrane helix</keyword>
<evidence type="ECO:0000256" key="2">
    <source>
        <dbReference type="ARBA" id="ARBA00009977"/>
    </source>
</evidence>
<keyword evidence="4 9" id="KW-0812">Transmembrane</keyword>
<name>A0A8J5WAJ6_ZIZPA</name>
<evidence type="ECO:0000256" key="5">
    <source>
        <dbReference type="ARBA" id="ARBA00022970"/>
    </source>
</evidence>
<sequence length="127" mass="12932">MRPVAAPPPEAVSPWQSPVPYLFGGLAAMMGLIALALLILACSYWKLDDYLGTGSSHHSSSGAASGAGEGDGYGKSPAVFKDVLAVVMAGEKVPTFLAAARARRLSVVDDRCSPLSPPPPPAGEGSP</sequence>
<comment type="subcellular location">
    <subcellularLocation>
        <location evidence="1">Membrane</location>
        <topology evidence="1">Single-pass membrane protein</topology>
    </subcellularLocation>
</comment>
<keyword evidence="3" id="KW-0813">Transport</keyword>
<dbReference type="GO" id="GO:0080143">
    <property type="term" value="P:regulation of amino acid export"/>
    <property type="evidence" value="ECO:0007669"/>
    <property type="project" value="InterPro"/>
</dbReference>
<evidence type="ECO:0000313" key="11">
    <source>
        <dbReference type="Proteomes" id="UP000729402"/>
    </source>
</evidence>
<dbReference type="GO" id="GO:0006865">
    <property type="term" value="P:amino acid transport"/>
    <property type="evidence" value="ECO:0007669"/>
    <property type="project" value="UniProtKB-KW"/>
</dbReference>
<dbReference type="AlphaFoldDB" id="A0A8J5WAJ6"/>
<evidence type="ECO:0000256" key="7">
    <source>
        <dbReference type="ARBA" id="ARBA00023136"/>
    </source>
</evidence>
<feature type="region of interest" description="Disordered" evidence="8">
    <location>
        <begin position="53"/>
        <end position="72"/>
    </location>
</feature>
<accession>A0A8J5WAJ6</accession>
<gene>
    <name evidence="10" type="ORF">GUJ93_ZPchr0010g7687</name>
</gene>
<evidence type="ECO:0000256" key="8">
    <source>
        <dbReference type="SAM" id="MobiDB-lite"/>
    </source>
</evidence>
<proteinExistence type="inferred from homology"/>
<dbReference type="PANTHER" id="PTHR33228:SF8">
    <property type="entry name" value="OS08G0249200 PROTEIN"/>
    <property type="match status" value="1"/>
</dbReference>
<organism evidence="10 11">
    <name type="scientific">Zizania palustris</name>
    <name type="common">Northern wild rice</name>
    <dbReference type="NCBI Taxonomy" id="103762"/>
    <lineage>
        <taxon>Eukaryota</taxon>
        <taxon>Viridiplantae</taxon>
        <taxon>Streptophyta</taxon>
        <taxon>Embryophyta</taxon>
        <taxon>Tracheophyta</taxon>
        <taxon>Spermatophyta</taxon>
        <taxon>Magnoliopsida</taxon>
        <taxon>Liliopsida</taxon>
        <taxon>Poales</taxon>
        <taxon>Poaceae</taxon>
        <taxon>BOP clade</taxon>
        <taxon>Oryzoideae</taxon>
        <taxon>Oryzeae</taxon>
        <taxon>Zizaniinae</taxon>
        <taxon>Zizania</taxon>
    </lineage>
</organism>
<dbReference type="PANTHER" id="PTHR33228">
    <property type="entry name" value="PROTEIN GLUTAMINE DUMPER 4-RELATED"/>
    <property type="match status" value="1"/>
</dbReference>
<dbReference type="InterPro" id="IPR040359">
    <property type="entry name" value="GDU"/>
</dbReference>
<evidence type="ECO:0000313" key="10">
    <source>
        <dbReference type="EMBL" id="KAG8087015.1"/>
    </source>
</evidence>
<feature type="compositionally biased region" description="Low complexity" evidence="8">
    <location>
        <begin position="53"/>
        <end position="64"/>
    </location>
</feature>
<evidence type="ECO:0000256" key="4">
    <source>
        <dbReference type="ARBA" id="ARBA00022692"/>
    </source>
</evidence>
<dbReference type="Proteomes" id="UP000729402">
    <property type="component" value="Unassembled WGS sequence"/>
</dbReference>
<dbReference type="GO" id="GO:0016020">
    <property type="term" value="C:membrane"/>
    <property type="evidence" value="ECO:0007669"/>
    <property type="project" value="UniProtKB-SubCell"/>
</dbReference>
<reference evidence="10" key="2">
    <citation type="submission" date="2021-02" db="EMBL/GenBank/DDBJ databases">
        <authorList>
            <person name="Kimball J.A."/>
            <person name="Haas M.W."/>
            <person name="Macchietto M."/>
            <person name="Kono T."/>
            <person name="Duquette J."/>
            <person name="Shao M."/>
        </authorList>
    </citation>
    <scope>NUCLEOTIDE SEQUENCE</scope>
    <source>
        <tissue evidence="10">Fresh leaf tissue</tissue>
    </source>
</reference>
<comment type="caution">
    <text evidence="10">The sequence shown here is derived from an EMBL/GenBank/DDBJ whole genome shotgun (WGS) entry which is preliminary data.</text>
</comment>